<gene>
    <name evidence="2" type="ORF">ACFO26_09445</name>
</gene>
<keyword evidence="3" id="KW-1185">Reference proteome</keyword>
<name>A0ABV9JF83_9LACT</name>
<evidence type="ECO:0000313" key="3">
    <source>
        <dbReference type="Proteomes" id="UP001595987"/>
    </source>
</evidence>
<sequence length="167" mass="19941">MIHYTLDPVKKSEKEILRNLLEKYLYEFSQYCDDEVNELGLYGYDYLDCYWTEKNRFPFFIRVDGNLAGFALVNDYPEIKAETDFTMAEFFVIYKYRHTGIAQAVARDLFEKFQGKWQLMYNPKNVISQKFWTKIVTKIDEKYQCVTNSPQAIYHSDIQGHVLIFKS</sequence>
<dbReference type="RefSeq" id="WP_213536266.1">
    <property type="nucleotide sequence ID" value="NZ_BOVQ01000006.1"/>
</dbReference>
<evidence type="ECO:0000259" key="1">
    <source>
        <dbReference type="PROSITE" id="PS51186"/>
    </source>
</evidence>
<evidence type="ECO:0000313" key="2">
    <source>
        <dbReference type="EMBL" id="MFC4653127.1"/>
    </source>
</evidence>
<dbReference type="Pfam" id="PF00583">
    <property type="entry name" value="Acetyltransf_1"/>
    <property type="match status" value="1"/>
</dbReference>
<proteinExistence type="predicted"/>
<protein>
    <submittedName>
        <fullName evidence="2">GNAT family N-acetyltransferase</fullName>
    </submittedName>
</protein>
<accession>A0ABV9JF83</accession>
<dbReference type="Proteomes" id="UP001595987">
    <property type="component" value="Unassembled WGS sequence"/>
</dbReference>
<dbReference type="InterPro" id="IPR000182">
    <property type="entry name" value="GNAT_dom"/>
</dbReference>
<reference evidence="3" key="1">
    <citation type="journal article" date="2019" name="Int. J. Syst. Evol. Microbiol.">
        <title>The Global Catalogue of Microorganisms (GCM) 10K type strain sequencing project: providing services to taxonomists for standard genome sequencing and annotation.</title>
        <authorList>
            <consortium name="The Broad Institute Genomics Platform"/>
            <consortium name="The Broad Institute Genome Sequencing Center for Infectious Disease"/>
            <person name="Wu L."/>
            <person name="Ma J."/>
        </authorList>
    </citation>
    <scope>NUCLEOTIDE SEQUENCE [LARGE SCALE GENOMIC DNA]</scope>
    <source>
        <strain evidence="3">CCUG 63287</strain>
    </source>
</reference>
<feature type="domain" description="N-acetyltransferase" evidence="1">
    <location>
        <begin position="15"/>
        <end position="167"/>
    </location>
</feature>
<comment type="caution">
    <text evidence="2">The sequence shown here is derived from an EMBL/GenBank/DDBJ whole genome shotgun (WGS) entry which is preliminary data.</text>
</comment>
<dbReference type="InterPro" id="IPR016181">
    <property type="entry name" value="Acyl_CoA_acyltransferase"/>
</dbReference>
<organism evidence="2 3">
    <name type="scientific">Lactococcus nasutitermitis</name>
    <dbReference type="NCBI Taxonomy" id="1652957"/>
    <lineage>
        <taxon>Bacteria</taxon>
        <taxon>Bacillati</taxon>
        <taxon>Bacillota</taxon>
        <taxon>Bacilli</taxon>
        <taxon>Lactobacillales</taxon>
        <taxon>Streptococcaceae</taxon>
        <taxon>Lactococcus</taxon>
    </lineage>
</organism>
<dbReference type="EMBL" id="JBHSGD010000008">
    <property type="protein sequence ID" value="MFC4653127.1"/>
    <property type="molecule type" value="Genomic_DNA"/>
</dbReference>
<dbReference type="SUPFAM" id="SSF55729">
    <property type="entry name" value="Acyl-CoA N-acyltransferases (Nat)"/>
    <property type="match status" value="1"/>
</dbReference>
<dbReference type="PROSITE" id="PS51186">
    <property type="entry name" value="GNAT"/>
    <property type="match status" value="1"/>
</dbReference>
<dbReference type="Gene3D" id="3.40.630.30">
    <property type="match status" value="1"/>
</dbReference>